<name>A0ABN4Y7I8_9GAMM</name>
<accession>A0ABN4Y7I8</accession>
<feature type="domain" description="PBP" evidence="1">
    <location>
        <begin position="95"/>
        <end position="278"/>
    </location>
</feature>
<proteinExistence type="predicted"/>
<dbReference type="Pfam" id="PF12727">
    <property type="entry name" value="PBP_like"/>
    <property type="match status" value="1"/>
</dbReference>
<dbReference type="InterPro" id="IPR024370">
    <property type="entry name" value="PBP_domain"/>
</dbReference>
<dbReference type="InterPro" id="IPR041657">
    <property type="entry name" value="HTH_17"/>
</dbReference>
<protein>
    <submittedName>
        <fullName evidence="3">DNA-binding protein</fullName>
    </submittedName>
</protein>
<feature type="domain" description="Helix-turn-helix" evidence="2">
    <location>
        <begin position="9"/>
        <end position="56"/>
    </location>
</feature>
<evidence type="ECO:0000259" key="2">
    <source>
        <dbReference type="Pfam" id="PF12728"/>
    </source>
</evidence>
<sequence length="306" mass="34299">MTQANELTYMSLTQVAEYLSLDEDSVSSMANERILPATKATGKWLFPKILVDRWLMESCHSGMLSDRMHITGSDDPLLSMLVAKTMSQVGTTELISYSSTGSGLGLDVLSQGYADICALHWGSLEDDSLSYHELLTSYPNHKQWLLVHGYNRKQGLMMRSETFEQYEALANSATNTSFKSWRWVARQAGSGSQQHLEQWLLKQGFNFKYLNSTLVAQSERELAGYIARHNADIGFGCQSVALESGLSFVPILTESFDLVMPQGIYFRRQLQQLLDLLQQPESIRLAATLGGYDLTNTGKLLWNGQE</sequence>
<dbReference type="GO" id="GO:0003677">
    <property type="term" value="F:DNA binding"/>
    <property type="evidence" value="ECO:0007669"/>
    <property type="project" value="UniProtKB-KW"/>
</dbReference>
<dbReference type="Proteomes" id="UP000191820">
    <property type="component" value="Chromosome"/>
</dbReference>
<reference evidence="3 4" key="1">
    <citation type="submission" date="2017-03" db="EMBL/GenBank/DDBJ databases">
        <title>Genome sequencing of Shewanella japonica KCTC 22435.</title>
        <authorList>
            <person name="Kim K.M."/>
        </authorList>
    </citation>
    <scope>NUCLEOTIDE SEQUENCE [LARGE SCALE GENOMIC DNA]</scope>
    <source>
        <strain evidence="3 4">KCTC 22435</strain>
    </source>
</reference>
<dbReference type="EMBL" id="CP020472">
    <property type="protein sequence ID" value="ARD20447.1"/>
    <property type="molecule type" value="Genomic_DNA"/>
</dbReference>
<evidence type="ECO:0000313" key="3">
    <source>
        <dbReference type="EMBL" id="ARD20447.1"/>
    </source>
</evidence>
<organism evidence="3 4">
    <name type="scientific">Shewanella japonica</name>
    <dbReference type="NCBI Taxonomy" id="93973"/>
    <lineage>
        <taxon>Bacteria</taxon>
        <taxon>Pseudomonadati</taxon>
        <taxon>Pseudomonadota</taxon>
        <taxon>Gammaproteobacteria</taxon>
        <taxon>Alteromonadales</taxon>
        <taxon>Shewanellaceae</taxon>
        <taxon>Shewanella</taxon>
    </lineage>
</organism>
<keyword evidence="4" id="KW-1185">Reference proteome</keyword>
<dbReference type="PANTHER" id="PTHR38431">
    <property type="entry name" value="BLL2305 PROTEIN"/>
    <property type="match status" value="1"/>
</dbReference>
<dbReference type="PANTHER" id="PTHR38431:SF1">
    <property type="entry name" value="BLL2305 PROTEIN"/>
    <property type="match status" value="1"/>
</dbReference>
<evidence type="ECO:0000259" key="1">
    <source>
        <dbReference type="Pfam" id="PF12727"/>
    </source>
</evidence>
<gene>
    <name evidence="3" type="ORF">SJ2017_0098</name>
</gene>
<evidence type="ECO:0000313" key="4">
    <source>
        <dbReference type="Proteomes" id="UP000191820"/>
    </source>
</evidence>
<dbReference type="RefSeq" id="WP_055025863.1">
    <property type="nucleotide sequence ID" value="NZ_CP020472.1"/>
</dbReference>
<keyword evidence="3" id="KW-0238">DNA-binding</keyword>
<dbReference type="Pfam" id="PF12728">
    <property type="entry name" value="HTH_17"/>
    <property type="match status" value="1"/>
</dbReference>